<reference evidence="1 2" key="1">
    <citation type="journal article" date="2014" name="PLoS Genet.">
        <title>Phylogenetically driven sequencing of extremely halophilic archaea reveals strategies for static and dynamic osmo-response.</title>
        <authorList>
            <person name="Becker E.A."/>
            <person name="Seitzer P.M."/>
            <person name="Tritt A."/>
            <person name="Larsen D."/>
            <person name="Krusor M."/>
            <person name="Yao A.I."/>
            <person name="Wu D."/>
            <person name="Madern D."/>
            <person name="Eisen J.A."/>
            <person name="Darling A.E."/>
            <person name="Facciotti M.T."/>
        </authorList>
    </citation>
    <scope>NUCLEOTIDE SEQUENCE [LARGE SCALE GENOMIC DNA]</scope>
    <source>
        <strain evidence="1 2">DSM 14210</strain>
    </source>
</reference>
<sequence>MLDMRIGRLLVTVTDKKILLLEFPRPRQQLEQVDPVLVEDVFSDIIKRQQPFELAVVGVVGKSGKHQSDSTKPTYPLSAVFIDIGANIGTLIHWLVSVRSRRVGELTQTTMLSNERWLPRQCWVICRVEIAA</sequence>
<name>M0DX63_9EURY</name>
<organism evidence="1 2">
    <name type="scientific">Halorubrum tebenquichense DSM 14210</name>
    <dbReference type="NCBI Taxonomy" id="1227485"/>
    <lineage>
        <taxon>Archaea</taxon>
        <taxon>Methanobacteriati</taxon>
        <taxon>Methanobacteriota</taxon>
        <taxon>Stenosarchaea group</taxon>
        <taxon>Halobacteria</taxon>
        <taxon>Halobacteriales</taxon>
        <taxon>Haloferacaceae</taxon>
        <taxon>Halorubrum</taxon>
    </lineage>
</organism>
<evidence type="ECO:0000313" key="2">
    <source>
        <dbReference type="Proteomes" id="UP000011523"/>
    </source>
</evidence>
<evidence type="ECO:0000313" key="1">
    <source>
        <dbReference type="EMBL" id="ELZ39403.1"/>
    </source>
</evidence>
<accession>M0DX63</accession>
<proteinExistence type="predicted"/>
<keyword evidence="2" id="KW-1185">Reference proteome</keyword>
<dbReference type="EMBL" id="AOJD01000027">
    <property type="protein sequence ID" value="ELZ39403.1"/>
    <property type="molecule type" value="Genomic_DNA"/>
</dbReference>
<dbReference type="Proteomes" id="UP000011523">
    <property type="component" value="Unassembled WGS sequence"/>
</dbReference>
<gene>
    <name evidence="1" type="ORF">C472_03793</name>
</gene>
<protein>
    <submittedName>
        <fullName evidence="1">Uncharacterized protein</fullName>
    </submittedName>
</protein>
<comment type="caution">
    <text evidence="1">The sequence shown here is derived from an EMBL/GenBank/DDBJ whole genome shotgun (WGS) entry which is preliminary data.</text>
</comment>
<dbReference type="AlphaFoldDB" id="M0DX63"/>